<evidence type="ECO:0000256" key="5">
    <source>
        <dbReference type="ARBA" id="ARBA00022777"/>
    </source>
</evidence>
<evidence type="ECO:0000256" key="3">
    <source>
        <dbReference type="ARBA" id="ARBA00022679"/>
    </source>
</evidence>
<dbReference type="GO" id="GO:0047334">
    <property type="term" value="F:diphosphate-fructose-6-phosphate 1-phosphotransferase activity"/>
    <property type="evidence" value="ECO:0007669"/>
    <property type="project" value="UniProtKB-EC"/>
</dbReference>
<dbReference type="RefSeq" id="WP_114343909.1">
    <property type="nucleotide sequence ID" value="NZ_QFWQ01000007.1"/>
</dbReference>
<dbReference type="Pfam" id="PF00365">
    <property type="entry name" value="PFK"/>
    <property type="match status" value="1"/>
</dbReference>
<evidence type="ECO:0000256" key="7">
    <source>
        <dbReference type="ARBA" id="ARBA00048072"/>
    </source>
</evidence>
<comment type="activity regulation">
    <text evidence="8">Non-allosteric.</text>
</comment>
<keyword evidence="8" id="KW-0324">Glycolysis</keyword>
<gene>
    <name evidence="8" type="primary">pfp</name>
    <name evidence="10" type="ORF">DEO45_11885</name>
</gene>
<accession>A0A368KBJ8</accession>
<proteinExistence type="inferred from homology"/>
<dbReference type="Proteomes" id="UP000252387">
    <property type="component" value="Unassembled WGS sequence"/>
</dbReference>
<dbReference type="PANTHER" id="PTHR45770">
    <property type="entry name" value="ATP-DEPENDENT 6-PHOSPHOFRUCTOKINASE 1"/>
    <property type="match status" value="1"/>
</dbReference>
<keyword evidence="8" id="KW-0963">Cytoplasm</keyword>
<evidence type="ECO:0000256" key="8">
    <source>
        <dbReference type="HAMAP-Rule" id="MF_01978"/>
    </source>
</evidence>
<keyword evidence="3 8" id="KW-0808">Transferase</keyword>
<dbReference type="InterPro" id="IPR035966">
    <property type="entry name" value="PKF_sf"/>
</dbReference>
<feature type="binding site" evidence="8">
    <location>
        <begin position="195"/>
        <end position="197"/>
    </location>
    <ligand>
        <name>substrate</name>
    </ligand>
</feature>
<dbReference type="InterPro" id="IPR022953">
    <property type="entry name" value="ATP_PFK"/>
</dbReference>
<evidence type="ECO:0000259" key="9">
    <source>
        <dbReference type="Pfam" id="PF00365"/>
    </source>
</evidence>
<comment type="subunit">
    <text evidence="8">Homodimer.</text>
</comment>
<feature type="binding site" evidence="8">
    <location>
        <begin position="302"/>
        <end position="305"/>
    </location>
    <ligand>
        <name>substrate</name>
    </ligand>
</feature>
<feature type="binding site" evidence="8">
    <location>
        <position position="252"/>
    </location>
    <ligand>
        <name>substrate</name>
    </ligand>
</feature>
<evidence type="ECO:0000313" key="11">
    <source>
        <dbReference type="Proteomes" id="UP000252387"/>
    </source>
</evidence>
<dbReference type="InterPro" id="IPR000023">
    <property type="entry name" value="Phosphofructokinase_dom"/>
</dbReference>
<comment type="function">
    <text evidence="2 8">Catalyzes the phosphorylation of D-fructose 6-phosphate, the first committing step of glycolysis. Uses inorganic phosphate (PPi) as phosphoryl donor instead of ATP like common ATP-dependent phosphofructokinases (ATP-PFKs), which renders the reaction reversible, and can thus function both in glycolysis and gluconeogenesis. Consistently, PPi-PFK can replace the enzymes of both the forward (ATP-PFK) and reverse (fructose-bisphosphatase (FBPase)) reactions.</text>
</comment>
<dbReference type="InterPro" id="IPR011404">
    <property type="entry name" value="PPi-PFK"/>
</dbReference>
<dbReference type="GO" id="GO:0006002">
    <property type="term" value="P:fructose 6-phosphate metabolic process"/>
    <property type="evidence" value="ECO:0007669"/>
    <property type="project" value="InterPro"/>
</dbReference>
<dbReference type="PRINTS" id="PR00476">
    <property type="entry name" value="PHFRCTKINASE"/>
</dbReference>
<dbReference type="GO" id="GO:0005737">
    <property type="term" value="C:cytoplasm"/>
    <property type="evidence" value="ECO:0007669"/>
    <property type="project" value="UniProtKB-SubCell"/>
</dbReference>
<dbReference type="EC" id="2.7.1.90" evidence="8"/>
<feature type="binding site" evidence="8">
    <location>
        <position position="119"/>
    </location>
    <ligand>
        <name>Mg(2+)</name>
        <dbReference type="ChEBI" id="CHEBI:18420"/>
        <note>catalytic</note>
    </ligand>
</feature>
<keyword evidence="6 8" id="KW-0460">Magnesium</keyword>
<dbReference type="OrthoDB" id="9802503at2"/>
<dbReference type="EMBL" id="QFWQ01000007">
    <property type="protein sequence ID" value="RCS29197.1"/>
    <property type="molecule type" value="Genomic_DNA"/>
</dbReference>
<name>A0A368KBJ8_9GAMM</name>
<dbReference type="HAMAP" id="MF_01978">
    <property type="entry name" value="Phosphofructokinase_II_B2"/>
    <property type="match status" value="1"/>
</dbReference>
<dbReference type="AlphaFoldDB" id="A0A368KBJ8"/>
<feature type="binding site" evidence="8">
    <location>
        <begin position="147"/>
        <end position="149"/>
    </location>
    <ligand>
        <name>substrate</name>
    </ligand>
</feature>
<feature type="binding site" evidence="8">
    <location>
        <position position="21"/>
    </location>
    <ligand>
        <name>diphosphate</name>
        <dbReference type="ChEBI" id="CHEBI:33019"/>
    </ligand>
</feature>
<comment type="catalytic activity">
    <reaction evidence="7 8">
        <text>beta-D-fructose 6-phosphate + diphosphate = beta-D-fructose 1,6-bisphosphate + phosphate + H(+)</text>
        <dbReference type="Rhea" id="RHEA:13613"/>
        <dbReference type="ChEBI" id="CHEBI:15378"/>
        <dbReference type="ChEBI" id="CHEBI:32966"/>
        <dbReference type="ChEBI" id="CHEBI:33019"/>
        <dbReference type="ChEBI" id="CHEBI:43474"/>
        <dbReference type="ChEBI" id="CHEBI:57634"/>
        <dbReference type="EC" id="2.7.1.90"/>
    </reaction>
</comment>
<dbReference type="InterPro" id="IPR050929">
    <property type="entry name" value="PFKA"/>
</dbReference>
<comment type="similarity">
    <text evidence="8">Belongs to the phosphofructokinase type A (PFKA) family. PPi-dependent PFK group II subfamily. Clade 'B2' sub-subfamily.</text>
</comment>
<evidence type="ECO:0000256" key="4">
    <source>
        <dbReference type="ARBA" id="ARBA00022723"/>
    </source>
</evidence>
<dbReference type="PIRSF" id="PIRSF036483">
    <property type="entry name" value="PFK_XF0274"/>
    <property type="match status" value="1"/>
</dbReference>
<protein>
    <recommendedName>
        <fullName evidence="8">Pyrophosphate--fructose 6-phosphate 1-phosphotransferase</fullName>
        <ecNumber evidence="8">2.7.1.90</ecNumber>
    </recommendedName>
    <alternativeName>
        <fullName evidence="8">6-phosphofructokinase, pyrophosphate dependent</fullName>
    </alternativeName>
    <alternativeName>
        <fullName evidence="8">PPi-dependent phosphofructokinase</fullName>
        <shortName evidence="8">PPi-PFK</shortName>
    </alternativeName>
    <alternativeName>
        <fullName evidence="8">Pyrophosphate-dependent 6-phosphofructose-1-kinase</fullName>
    </alternativeName>
</protein>
<feature type="domain" description="Phosphofructokinase" evidence="9">
    <location>
        <begin position="16"/>
        <end position="306"/>
    </location>
</feature>
<feature type="site" description="Important for catalytic activity and substrate specificity; stabilizes the transition state when the phosphoryl donor is PPi; prevents ATP from binding by mimicking the alpha-phosphate group of ATP" evidence="8">
    <location>
        <position position="120"/>
    </location>
</feature>
<keyword evidence="5 8" id="KW-0418">Kinase</keyword>
<comment type="caution">
    <text evidence="10">The sequence shown here is derived from an EMBL/GenBank/DDBJ whole genome shotgun (WGS) entry which is preliminary data.</text>
</comment>
<dbReference type="GO" id="GO:0003872">
    <property type="term" value="F:6-phosphofructokinase activity"/>
    <property type="evidence" value="ECO:0007669"/>
    <property type="project" value="UniProtKB-UniRule"/>
</dbReference>
<evidence type="ECO:0000256" key="6">
    <source>
        <dbReference type="ARBA" id="ARBA00022842"/>
    </source>
</evidence>
<feature type="site" description="Important for catalytic activity; stabilizes the transition state when the phosphoryl donor is PPi" evidence="8">
    <location>
        <position position="146"/>
    </location>
</feature>
<dbReference type="NCBIfam" id="NF010675">
    <property type="entry name" value="PRK14072.1"/>
    <property type="match status" value="1"/>
</dbReference>
<evidence type="ECO:0000256" key="1">
    <source>
        <dbReference type="ARBA" id="ARBA00001946"/>
    </source>
</evidence>
<dbReference type="GO" id="GO:0046872">
    <property type="term" value="F:metal ion binding"/>
    <property type="evidence" value="ECO:0007669"/>
    <property type="project" value="UniProtKB-KW"/>
</dbReference>
<dbReference type="Gene3D" id="3.40.50.450">
    <property type="match status" value="1"/>
</dbReference>
<reference evidence="10 11" key="1">
    <citation type="submission" date="2018-05" db="EMBL/GenBank/DDBJ databases">
        <title>Draft genome sequence of Rhodanobacter denitrificans Yn1 isolated from gold copper mine.</title>
        <authorList>
            <person name="Yang N."/>
            <person name="Mazhar H.S."/>
            <person name="Rensing C."/>
        </authorList>
    </citation>
    <scope>NUCLEOTIDE SEQUENCE [LARGE SCALE GENOMIC DNA]</scope>
    <source>
        <strain evidence="10 11">Yn1</strain>
    </source>
</reference>
<keyword evidence="4 8" id="KW-0479">Metal-binding</keyword>
<evidence type="ECO:0000313" key="10">
    <source>
        <dbReference type="EMBL" id="RCS29197.1"/>
    </source>
</evidence>
<comment type="pathway">
    <text evidence="8">Carbohydrate degradation; glycolysis; D-glyceraldehyde 3-phosphate and glycerone phosphate from D-glucose: step 3/4.</text>
</comment>
<evidence type="ECO:0000256" key="2">
    <source>
        <dbReference type="ARBA" id="ARBA00003138"/>
    </source>
</evidence>
<keyword evidence="11" id="KW-1185">Reference proteome</keyword>
<dbReference type="Gene3D" id="3.40.50.460">
    <property type="entry name" value="Phosphofructokinase domain"/>
    <property type="match status" value="1"/>
</dbReference>
<dbReference type="UniPathway" id="UPA00109">
    <property type="reaction ID" value="UER00182"/>
</dbReference>
<feature type="active site" description="Proton acceptor" evidence="8">
    <location>
        <position position="149"/>
    </location>
</feature>
<comment type="subcellular location">
    <subcellularLocation>
        <location evidence="8">Cytoplasm</location>
    </subcellularLocation>
</comment>
<organism evidence="10 11">
    <name type="scientific">Rhodanobacter denitrificans</name>
    <dbReference type="NCBI Taxonomy" id="666685"/>
    <lineage>
        <taxon>Bacteria</taxon>
        <taxon>Pseudomonadati</taxon>
        <taxon>Pseudomonadota</taxon>
        <taxon>Gammaproteobacteria</taxon>
        <taxon>Lysobacterales</taxon>
        <taxon>Rhodanobacteraceae</taxon>
        <taxon>Rhodanobacter</taxon>
    </lineage>
</organism>
<comment type="cofactor">
    <cofactor evidence="1 8">
        <name>Mg(2+)</name>
        <dbReference type="ChEBI" id="CHEBI:18420"/>
    </cofactor>
</comment>
<sequence>MSPSRRSPAITGNLLYAQSGGVTAVINATAAGVIEAARGKGVKVYAARNGILGALREELIDTSKEPATAIAALRHTPGGAFGSCRYKLKSLDENRAEYERLIEVFRAHDIRWFLYNGGNDSADTALKLSQIGKALGYDVRCIGVPKTVDNDLAVTDCCPGFGSVAKYTAISTLEASLDVASMAETSTKVFILEVMGRHAGWIAAAAGLAGDGADAPPHIILFPENTFDETAFLAKVKATVGRVGWCTVVASEGVRNAAGQFLAEAGTRDAFGHSQLGGVAPVLAALVKEKLGYKYHWALPDYLQRSARHAASKVDAEQAYAVGRAAVDYALAGMNAVMPVIVRTSDTPYRWKIEPAALAKIANREKKMPKNFITRDGFGITAAARRYLAPLIRGEAPLPYGKNGLPRYVQLKNTAVAKRLAAFQR</sequence>
<dbReference type="SUPFAM" id="SSF53784">
    <property type="entry name" value="Phosphofructokinase"/>
    <property type="match status" value="1"/>
</dbReference>